<comment type="caution">
    <text evidence="2">The sequence shown here is derived from an EMBL/GenBank/DDBJ whole genome shotgun (WGS) entry which is preliminary data.</text>
</comment>
<dbReference type="EMBL" id="NFZW01000004">
    <property type="protein sequence ID" value="RFA38270.1"/>
    <property type="molecule type" value="Genomic_DNA"/>
</dbReference>
<evidence type="ECO:0000313" key="3">
    <source>
        <dbReference type="Proteomes" id="UP000256763"/>
    </source>
</evidence>
<proteinExistence type="predicted"/>
<reference evidence="3" key="1">
    <citation type="submission" date="2017-05" db="EMBL/GenBank/DDBJ databases">
        <authorList>
            <person name="Sharma S."/>
            <person name="Sidhu C."/>
            <person name="Pinnaka A.K."/>
        </authorList>
    </citation>
    <scope>NUCLEOTIDE SEQUENCE [LARGE SCALE GENOMIC DNA]</scope>
    <source>
        <strain evidence="3">AK93</strain>
    </source>
</reference>
<dbReference type="Pfam" id="PF12277">
    <property type="entry name" value="DUF3618"/>
    <property type="match status" value="1"/>
</dbReference>
<dbReference type="AlphaFoldDB" id="A0A3E0WZ14"/>
<protein>
    <recommendedName>
        <fullName evidence="4">DUF3618 domain-containing protein</fullName>
    </recommendedName>
</protein>
<dbReference type="InterPro" id="IPR022062">
    <property type="entry name" value="DUF3618"/>
</dbReference>
<feature type="region of interest" description="Disordered" evidence="1">
    <location>
        <begin position="187"/>
        <end position="244"/>
    </location>
</feature>
<dbReference type="Proteomes" id="UP000256763">
    <property type="component" value="Unassembled WGS sequence"/>
</dbReference>
<organism evidence="2 3">
    <name type="scientific">Alkalilimnicola ehrlichii</name>
    <dbReference type="NCBI Taxonomy" id="351052"/>
    <lineage>
        <taxon>Bacteria</taxon>
        <taxon>Pseudomonadati</taxon>
        <taxon>Pseudomonadota</taxon>
        <taxon>Gammaproteobacteria</taxon>
        <taxon>Chromatiales</taxon>
        <taxon>Ectothiorhodospiraceae</taxon>
        <taxon>Alkalilimnicola</taxon>
    </lineage>
</organism>
<name>A0A3E0WZ14_9GAMM</name>
<evidence type="ECO:0000256" key="1">
    <source>
        <dbReference type="SAM" id="MobiDB-lite"/>
    </source>
</evidence>
<keyword evidence="3" id="KW-1185">Reference proteome</keyword>
<gene>
    <name evidence="2" type="ORF">CAL65_05390</name>
</gene>
<accession>A0A3E0WZ14</accession>
<sequence>MRNLRRRKLMADRDNRQQVEEIEHEIAETRAQLGHTVDVLQHKVSPRHIRARTLGRLQRRGGMYDRVARSVRQNPLMYGLLASAVAWRLFAGRREARLSSRDMSRLRDELAAAYASERWHGEGEPTMTGRQMQRMHHGAARLRGDLQGRAQQLRHRWQEQAPQTRMSGLSGLLGVVLGAMTQSMMIREPEARAGSPSARESYRDRAEESVAESIAVDETGFSVGAPTEAPPSPGLEENKRPIDR</sequence>
<evidence type="ECO:0000313" key="2">
    <source>
        <dbReference type="EMBL" id="RFA38270.1"/>
    </source>
</evidence>
<evidence type="ECO:0008006" key="4">
    <source>
        <dbReference type="Google" id="ProtNLM"/>
    </source>
</evidence>